<feature type="domain" description="C2H2-type" evidence="11">
    <location>
        <begin position="150"/>
        <end position="180"/>
    </location>
</feature>
<keyword evidence="7" id="KW-0804">Transcription</keyword>
<dbReference type="OrthoDB" id="624345at2759"/>
<keyword evidence="13" id="KW-1185">Reference proteome</keyword>
<dbReference type="Gene3D" id="3.30.160.60">
    <property type="entry name" value="Classic Zinc Finger"/>
    <property type="match status" value="2"/>
</dbReference>
<organism evidence="12 13">
    <name type="scientific">Metarhizium album (strain ARSEF 1941)</name>
    <dbReference type="NCBI Taxonomy" id="1081103"/>
    <lineage>
        <taxon>Eukaryota</taxon>
        <taxon>Fungi</taxon>
        <taxon>Dikarya</taxon>
        <taxon>Ascomycota</taxon>
        <taxon>Pezizomycotina</taxon>
        <taxon>Sordariomycetes</taxon>
        <taxon>Hypocreomycetidae</taxon>
        <taxon>Hypocreales</taxon>
        <taxon>Clavicipitaceae</taxon>
        <taxon>Metarhizium</taxon>
    </lineage>
</organism>
<dbReference type="PANTHER" id="PTHR23235:SF127">
    <property type="entry name" value="TRANSCRIPTION FACTOR, PUTATIVE (AFU_ORTHOLOGUE AFUA_3G09820)-RELATED"/>
    <property type="match status" value="1"/>
</dbReference>
<dbReference type="EMBL" id="AZHE01000010">
    <property type="protein sequence ID" value="KHN97518.1"/>
    <property type="molecule type" value="Genomic_DNA"/>
</dbReference>
<feature type="compositionally biased region" description="Low complexity" evidence="10">
    <location>
        <begin position="22"/>
        <end position="38"/>
    </location>
</feature>
<evidence type="ECO:0000313" key="13">
    <source>
        <dbReference type="Proteomes" id="UP000030816"/>
    </source>
</evidence>
<evidence type="ECO:0000256" key="5">
    <source>
        <dbReference type="ARBA" id="ARBA00022833"/>
    </source>
</evidence>
<dbReference type="STRING" id="1081103.A0A0B2WTY3"/>
<feature type="region of interest" description="Disordered" evidence="10">
    <location>
        <begin position="556"/>
        <end position="618"/>
    </location>
</feature>
<dbReference type="InterPro" id="IPR036236">
    <property type="entry name" value="Znf_C2H2_sf"/>
</dbReference>
<feature type="region of interest" description="Disordered" evidence="10">
    <location>
        <begin position="1"/>
        <end position="148"/>
    </location>
</feature>
<dbReference type="RefSeq" id="XP_040678584.1">
    <property type="nucleotide sequence ID" value="XM_040823331.1"/>
</dbReference>
<evidence type="ECO:0000256" key="4">
    <source>
        <dbReference type="ARBA" id="ARBA00022771"/>
    </source>
</evidence>
<dbReference type="GO" id="GO:0008270">
    <property type="term" value="F:zinc ion binding"/>
    <property type="evidence" value="ECO:0007669"/>
    <property type="project" value="UniProtKB-KW"/>
</dbReference>
<evidence type="ECO:0000256" key="3">
    <source>
        <dbReference type="ARBA" id="ARBA00022737"/>
    </source>
</evidence>
<feature type="region of interest" description="Disordered" evidence="10">
    <location>
        <begin position="217"/>
        <end position="260"/>
    </location>
</feature>
<evidence type="ECO:0000256" key="8">
    <source>
        <dbReference type="ARBA" id="ARBA00023242"/>
    </source>
</evidence>
<dbReference type="InterPro" id="IPR013087">
    <property type="entry name" value="Znf_C2H2_type"/>
</dbReference>
<dbReference type="PANTHER" id="PTHR23235">
    <property type="entry name" value="KRUEPPEL-LIKE TRANSCRIPTION FACTOR"/>
    <property type="match status" value="1"/>
</dbReference>
<accession>A0A0B2WTY3</accession>
<feature type="region of interest" description="Disordered" evidence="10">
    <location>
        <begin position="671"/>
        <end position="697"/>
    </location>
</feature>
<dbReference type="GO" id="GO:0000978">
    <property type="term" value="F:RNA polymerase II cis-regulatory region sequence-specific DNA binding"/>
    <property type="evidence" value="ECO:0007669"/>
    <property type="project" value="TreeGrafter"/>
</dbReference>
<evidence type="ECO:0000256" key="7">
    <source>
        <dbReference type="ARBA" id="ARBA00023163"/>
    </source>
</evidence>
<feature type="compositionally biased region" description="Low complexity" evidence="10">
    <location>
        <begin position="388"/>
        <end position="399"/>
    </location>
</feature>
<keyword evidence="6" id="KW-0805">Transcription regulation</keyword>
<dbReference type="HOGENOM" id="CLU_008830_0_0_1"/>
<dbReference type="GeneID" id="63738988"/>
<protein>
    <submittedName>
        <fullName evidence="12">C2H2 type zinc finger containing protein</fullName>
    </submittedName>
</protein>
<feature type="compositionally biased region" description="Polar residues" evidence="10">
    <location>
        <begin position="401"/>
        <end position="423"/>
    </location>
</feature>
<dbReference type="FunFam" id="3.30.160.60:FF:000758">
    <property type="entry name" value="C2H2 transcription factor, putative"/>
    <property type="match status" value="1"/>
</dbReference>
<feature type="compositionally biased region" description="Polar residues" evidence="10">
    <location>
        <begin position="600"/>
        <end position="611"/>
    </location>
</feature>
<gene>
    <name evidence="12" type="ORF">MAM_04533</name>
</gene>
<dbReference type="PROSITE" id="PS50157">
    <property type="entry name" value="ZINC_FINGER_C2H2_2"/>
    <property type="match status" value="2"/>
</dbReference>
<evidence type="ECO:0000256" key="10">
    <source>
        <dbReference type="SAM" id="MobiDB-lite"/>
    </source>
</evidence>
<reference evidence="12 13" key="1">
    <citation type="journal article" date="2014" name="Proc. Natl. Acad. Sci. U.S.A.">
        <title>Trajectory and genomic determinants of fungal-pathogen speciation and host adaptation.</title>
        <authorList>
            <person name="Hu X."/>
            <person name="Xiao G."/>
            <person name="Zheng P."/>
            <person name="Shang Y."/>
            <person name="Su Y."/>
            <person name="Zhang X."/>
            <person name="Liu X."/>
            <person name="Zhan S."/>
            <person name="St Leger R.J."/>
            <person name="Wang C."/>
        </authorList>
    </citation>
    <scope>NUCLEOTIDE SEQUENCE [LARGE SCALE GENOMIC DNA]</scope>
    <source>
        <strain evidence="12 13">ARSEF 1941</strain>
    </source>
</reference>
<evidence type="ECO:0000256" key="6">
    <source>
        <dbReference type="ARBA" id="ARBA00023015"/>
    </source>
</evidence>
<dbReference type="SUPFAM" id="SSF57667">
    <property type="entry name" value="beta-beta-alpha zinc fingers"/>
    <property type="match status" value="1"/>
</dbReference>
<dbReference type="Proteomes" id="UP000030816">
    <property type="component" value="Unassembled WGS sequence"/>
</dbReference>
<feature type="compositionally biased region" description="Pro residues" evidence="10">
    <location>
        <begin position="70"/>
        <end position="81"/>
    </location>
</feature>
<feature type="compositionally biased region" description="Polar residues" evidence="10">
    <location>
        <begin position="319"/>
        <end position="357"/>
    </location>
</feature>
<feature type="compositionally biased region" description="Polar residues" evidence="10">
    <location>
        <begin position="298"/>
        <end position="308"/>
    </location>
</feature>
<dbReference type="AlphaFoldDB" id="A0A0B2WTY3"/>
<feature type="compositionally biased region" description="Polar residues" evidence="10">
    <location>
        <begin position="438"/>
        <end position="454"/>
    </location>
</feature>
<comment type="subcellular location">
    <subcellularLocation>
        <location evidence="1">Nucleus</location>
    </subcellularLocation>
</comment>
<dbReference type="FunFam" id="3.30.160.60:FF:000606">
    <property type="entry name" value="C2H2 transcription factor, putative"/>
    <property type="match status" value="1"/>
</dbReference>
<proteinExistence type="predicted"/>
<comment type="caution">
    <text evidence="12">The sequence shown here is derived from an EMBL/GenBank/DDBJ whole genome shotgun (WGS) entry which is preliminary data.</text>
</comment>
<evidence type="ECO:0000256" key="9">
    <source>
        <dbReference type="PROSITE-ProRule" id="PRU00042"/>
    </source>
</evidence>
<evidence type="ECO:0000256" key="1">
    <source>
        <dbReference type="ARBA" id="ARBA00004123"/>
    </source>
</evidence>
<feature type="compositionally biased region" description="Basic and acidic residues" evidence="10">
    <location>
        <begin position="425"/>
        <end position="436"/>
    </location>
</feature>
<keyword evidence="4 9" id="KW-0863">Zinc-finger</keyword>
<keyword evidence="5" id="KW-0862">Zinc</keyword>
<evidence type="ECO:0000313" key="12">
    <source>
        <dbReference type="EMBL" id="KHN97518.1"/>
    </source>
</evidence>
<feature type="region of interest" description="Disordered" evidence="10">
    <location>
        <begin position="272"/>
        <end position="540"/>
    </location>
</feature>
<dbReference type="GO" id="GO:0000981">
    <property type="term" value="F:DNA-binding transcription factor activity, RNA polymerase II-specific"/>
    <property type="evidence" value="ECO:0007669"/>
    <property type="project" value="TreeGrafter"/>
</dbReference>
<keyword evidence="2" id="KW-0479">Metal-binding</keyword>
<feature type="compositionally biased region" description="Low complexity" evidence="10">
    <location>
        <begin position="121"/>
        <end position="132"/>
    </location>
</feature>
<keyword evidence="3" id="KW-0677">Repeat</keyword>
<name>A0A0B2WTY3_METAS</name>
<evidence type="ECO:0000259" key="11">
    <source>
        <dbReference type="PROSITE" id="PS50157"/>
    </source>
</evidence>
<sequence length="716" mass="77201">MAGAFRPVNSSLLGESIKEEPVTTSSSSSVTPRPSTASQHPPQPQPSRAVPDDSKTPTRSTFNPAAADPKPLPSAPFPPAGPASESPDGMPRRESPQHSTKSSRRDSIDVDMDDSDGETGVGADDGTVSDGDSVGGDGSKSNKKKKSQRFYCTDYPPCNLSFTRSEHLARHIRKHTGERPFQCHCSRRFSRLDNLRQHAQTVHVNEDIPMDSLAATGSRFQRQMRTTERVRQAGNRARASTSGSAGGPVRGHSKSLSTSSIASISSVGSGYGLQADARRRPPPLVMAADPRTRMSLESYRSNADSTFSYRPPSPGDYSAPTSATFSTAQSSPRWVSGMPSPTTSHTRSQSLYSSGNRTPGRRLSVPSTANPFQSAPARPLFSAGHLNSSHPSAFSPAASNLVPSPTSSASGWSTRRDSVSSNGDEAWRRRTWHPDNRNYGNQPPQPQSNQLAGVNQNVGPNPPPPIAKPSNAQSSLRLPGIESFDPLPRRHPTPPPPPPPPPPQRQQPGPSAMAIDSEAAYRRPFQPGVGETIQPDERRNLNMYDASLQRGLNRLDISHKTPPRDGAGSWASEANRAVQAQAERVQTQTSQPSVRFEDQTPPSRQFPSSVHSGRPLHQHTMSAPSIATARENKRHGWYHRPGVPLHPPGELVLQDPRGAHVDRMVHPNFTGFGGFPGREQPAQPQQQDGKGNPDSLRRLEALVAVATSEGTTATAY</sequence>
<feature type="compositionally biased region" description="Polar residues" evidence="10">
    <location>
        <begin position="584"/>
        <end position="593"/>
    </location>
</feature>
<evidence type="ECO:0000256" key="2">
    <source>
        <dbReference type="ARBA" id="ARBA00022723"/>
    </source>
</evidence>
<dbReference type="GO" id="GO:0005634">
    <property type="term" value="C:nucleus"/>
    <property type="evidence" value="ECO:0007669"/>
    <property type="project" value="UniProtKB-SubCell"/>
</dbReference>
<keyword evidence="8" id="KW-0539">Nucleus</keyword>
<dbReference type="GO" id="GO:0051701">
    <property type="term" value="P:biological process involved in interaction with host"/>
    <property type="evidence" value="ECO:0007669"/>
    <property type="project" value="UniProtKB-ARBA"/>
</dbReference>
<feature type="domain" description="C2H2-type" evidence="11">
    <location>
        <begin position="181"/>
        <end position="208"/>
    </location>
</feature>
<feature type="compositionally biased region" description="Pro residues" evidence="10">
    <location>
        <begin position="493"/>
        <end position="505"/>
    </location>
</feature>